<dbReference type="Pfam" id="PF06013">
    <property type="entry name" value="WXG100"/>
    <property type="match status" value="1"/>
</dbReference>
<evidence type="ECO:0000313" key="1">
    <source>
        <dbReference type="EMBL" id="EIT87251.1"/>
    </source>
</evidence>
<reference evidence="1 2" key="1">
    <citation type="journal article" date="2012" name="J. Bacteriol.">
        <title>Genome of Bacillus macauensis ZFHKF-1, a Long-Chain-Forming Bacterium.</title>
        <authorList>
            <person name="Cai L."/>
            <person name="Zhang T."/>
        </authorList>
    </citation>
    <scope>NUCLEOTIDE SEQUENCE [LARGE SCALE GENOMIC DNA]</scope>
    <source>
        <strain evidence="1 2">ZFHKF-1</strain>
    </source>
</reference>
<dbReference type="Proteomes" id="UP000004080">
    <property type="component" value="Unassembled WGS sequence"/>
</dbReference>
<protein>
    <submittedName>
        <fullName evidence="1">Uncharacterized protein</fullName>
    </submittedName>
</protein>
<gene>
    <name evidence="1" type="ORF">A374_01169</name>
</gene>
<dbReference type="eggNOG" id="ENOG5033ITA">
    <property type="taxonomic scope" value="Bacteria"/>
</dbReference>
<proteinExistence type="predicted"/>
<dbReference type="AlphaFoldDB" id="I8J619"/>
<evidence type="ECO:0000313" key="2">
    <source>
        <dbReference type="Proteomes" id="UP000004080"/>
    </source>
</evidence>
<comment type="caution">
    <text evidence="1">The sequence shown here is derived from an EMBL/GenBank/DDBJ whole genome shotgun (WGS) entry which is preliminary data.</text>
</comment>
<keyword evidence="2" id="KW-1185">Reference proteome</keyword>
<dbReference type="STRING" id="1196324.A374_01169"/>
<dbReference type="EMBL" id="AKKV01000008">
    <property type="protein sequence ID" value="EIT87251.1"/>
    <property type="molecule type" value="Genomic_DNA"/>
</dbReference>
<name>I8J619_9BACL</name>
<dbReference type="PATRIC" id="fig|1196324.3.peg.232"/>
<dbReference type="OrthoDB" id="2224332at2"/>
<sequence>MENLKIDNSKLIEAWAAAGALEKSLTASYEECDQLLSYLNDATWSGKSRDAFVSFIEIIKKYHKSLKDASHLNTVALEQLKESIDNYSQYKEVVEVKNL</sequence>
<accession>I8J619</accession>
<organism evidence="1 2">
    <name type="scientific">Fictibacillus macauensis ZFHKF-1</name>
    <dbReference type="NCBI Taxonomy" id="1196324"/>
    <lineage>
        <taxon>Bacteria</taxon>
        <taxon>Bacillati</taxon>
        <taxon>Bacillota</taxon>
        <taxon>Bacilli</taxon>
        <taxon>Bacillales</taxon>
        <taxon>Fictibacillaceae</taxon>
        <taxon>Fictibacillus</taxon>
    </lineage>
</organism>
<dbReference type="InterPro" id="IPR010310">
    <property type="entry name" value="T7SS_ESAT-6-like"/>
</dbReference>
<dbReference type="RefSeq" id="WP_007200340.1">
    <property type="nucleotide sequence ID" value="NZ_AKKV01000008.1"/>
</dbReference>